<dbReference type="PANTHER" id="PTHR43701:SF2">
    <property type="entry name" value="MEMBRANE TRANSPORTER PROTEIN YJNA-RELATED"/>
    <property type="match status" value="1"/>
</dbReference>
<dbReference type="InterPro" id="IPR002781">
    <property type="entry name" value="TM_pro_TauE-like"/>
</dbReference>
<evidence type="ECO:0000256" key="5">
    <source>
        <dbReference type="ARBA" id="ARBA00023136"/>
    </source>
</evidence>
<feature type="transmembrane region" description="Helical" evidence="6">
    <location>
        <begin position="72"/>
        <end position="91"/>
    </location>
</feature>
<keyword evidence="6" id="KW-1003">Cell membrane</keyword>
<evidence type="ECO:0000256" key="4">
    <source>
        <dbReference type="ARBA" id="ARBA00022989"/>
    </source>
</evidence>
<gene>
    <name evidence="7" type="ORF">GB883_10030</name>
</gene>
<proteinExistence type="inferred from homology"/>
<feature type="transmembrane region" description="Helical" evidence="6">
    <location>
        <begin position="41"/>
        <end position="60"/>
    </location>
</feature>
<comment type="subcellular location">
    <subcellularLocation>
        <location evidence="6">Cell membrane</location>
        <topology evidence="6">Multi-pass membrane protein</topology>
    </subcellularLocation>
    <subcellularLocation>
        <location evidence="1">Membrane</location>
        <topology evidence="1">Multi-pass membrane protein</topology>
    </subcellularLocation>
</comment>
<feature type="transmembrane region" description="Helical" evidence="6">
    <location>
        <begin position="97"/>
        <end position="114"/>
    </location>
</feature>
<evidence type="ECO:0000313" key="8">
    <source>
        <dbReference type="Proteomes" id="UP000451860"/>
    </source>
</evidence>
<dbReference type="PANTHER" id="PTHR43701">
    <property type="entry name" value="MEMBRANE TRANSPORTER PROTEIN MJ0441-RELATED"/>
    <property type="match status" value="1"/>
</dbReference>
<protein>
    <recommendedName>
        <fullName evidence="6">Probable membrane transporter protein</fullName>
    </recommendedName>
</protein>
<sequence>MLALTLPIGLVVGLTLGALGGGGSILTVPALVYLLGLDARSATTGSLVIVGVTTLIGMLPHLRAGRVRLGQGVVFGFLGVGGAVVGSLLSTAVPPDVLLVAFAGLMLVVAAVMTHRRRAAARDEAAGRVVVEARTTPMLSLRPFRCDCRAVGLLLVTAAAVGVLTGFFGVGGGFAVVPALVLALRMLMPVAVGTSLVVITINSASSLVSRLGQDITLDWGVIGAFTAAAVVGSLLGARITARVRPDRLNLAFTVLLVLVALYTAARSIPQLF</sequence>
<dbReference type="Pfam" id="PF01925">
    <property type="entry name" value="TauE"/>
    <property type="match status" value="1"/>
</dbReference>
<reference evidence="7 8" key="1">
    <citation type="submission" date="2019-10" db="EMBL/GenBank/DDBJ databases">
        <title>Georgenia wutianyii sp. nov. and Georgenia yuyongxinii sp. nov. isolated from plateau pika (Ochotona curzoniae) in the Qinghai-Tibet plateau of China.</title>
        <authorList>
            <person name="Tian Z."/>
        </authorList>
    </citation>
    <scope>NUCLEOTIDE SEQUENCE [LARGE SCALE GENOMIC DNA]</scope>
    <source>
        <strain evidence="7 8">DSM 21501</strain>
    </source>
</reference>
<evidence type="ECO:0000256" key="1">
    <source>
        <dbReference type="ARBA" id="ARBA00004141"/>
    </source>
</evidence>
<dbReference type="InterPro" id="IPR051598">
    <property type="entry name" value="TSUP/Inactive_protease-like"/>
</dbReference>
<feature type="transmembrane region" description="Helical" evidence="6">
    <location>
        <begin position="216"/>
        <end position="236"/>
    </location>
</feature>
<comment type="similarity">
    <text evidence="2 6">Belongs to the 4-toluene sulfonate uptake permease (TSUP) (TC 2.A.102) family.</text>
</comment>
<dbReference type="OrthoDB" id="528320at2"/>
<organism evidence="7 8">
    <name type="scientific">Georgenia thermotolerans</name>
    <dbReference type="NCBI Taxonomy" id="527326"/>
    <lineage>
        <taxon>Bacteria</taxon>
        <taxon>Bacillati</taxon>
        <taxon>Actinomycetota</taxon>
        <taxon>Actinomycetes</taxon>
        <taxon>Micrococcales</taxon>
        <taxon>Bogoriellaceae</taxon>
        <taxon>Georgenia</taxon>
    </lineage>
</organism>
<dbReference type="EMBL" id="WHJE01000039">
    <property type="protein sequence ID" value="KAE8764218.1"/>
    <property type="molecule type" value="Genomic_DNA"/>
</dbReference>
<evidence type="ECO:0000313" key="7">
    <source>
        <dbReference type="EMBL" id="KAE8764218.1"/>
    </source>
</evidence>
<dbReference type="AlphaFoldDB" id="A0A7J5UP81"/>
<dbReference type="RefSeq" id="WP_152200822.1">
    <property type="nucleotide sequence ID" value="NZ_VUKF01000005.1"/>
</dbReference>
<keyword evidence="4 6" id="KW-1133">Transmembrane helix</keyword>
<comment type="caution">
    <text evidence="7">The sequence shown here is derived from an EMBL/GenBank/DDBJ whole genome shotgun (WGS) entry which is preliminary data.</text>
</comment>
<keyword evidence="3 6" id="KW-0812">Transmembrane</keyword>
<dbReference type="Proteomes" id="UP000451860">
    <property type="component" value="Unassembled WGS sequence"/>
</dbReference>
<evidence type="ECO:0000256" key="3">
    <source>
        <dbReference type="ARBA" id="ARBA00022692"/>
    </source>
</evidence>
<accession>A0A7J5UP81</accession>
<evidence type="ECO:0000256" key="2">
    <source>
        <dbReference type="ARBA" id="ARBA00009142"/>
    </source>
</evidence>
<dbReference type="GO" id="GO:0005886">
    <property type="term" value="C:plasma membrane"/>
    <property type="evidence" value="ECO:0007669"/>
    <property type="project" value="UniProtKB-SubCell"/>
</dbReference>
<keyword evidence="5 6" id="KW-0472">Membrane</keyword>
<keyword evidence="8" id="KW-1185">Reference proteome</keyword>
<name>A0A7J5UP81_9MICO</name>
<feature type="transmembrane region" description="Helical" evidence="6">
    <location>
        <begin position="150"/>
        <end position="176"/>
    </location>
</feature>
<evidence type="ECO:0000256" key="6">
    <source>
        <dbReference type="RuleBase" id="RU363041"/>
    </source>
</evidence>
<feature type="transmembrane region" description="Helical" evidence="6">
    <location>
        <begin position="248"/>
        <end position="265"/>
    </location>
</feature>